<evidence type="ECO:0000256" key="5">
    <source>
        <dbReference type="ARBA" id="ARBA00033748"/>
    </source>
</evidence>
<dbReference type="InterPro" id="IPR011251">
    <property type="entry name" value="Luciferase-like_dom"/>
</dbReference>
<evidence type="ECO:0000259" key="7">
    <source>
        <dbReference type="Pfam" id="PF00296"/>
    </source>
</evidence>
<evidence type="ECO:0000313" key="9">
    <source>
        <dbReference type="Proteomes" id="UP001620295"/>
    </source>
</evidence>
<dbReference type="Pfam" id="PF00296">
    <property type="entry name" value="Bac_luciferase"/>
    <property type="match status" value="1"/>
</dbReference>
<keyword evidence="1" id="KW-0285">Flavoprotein</keyword>
<dbReference type="SUPFAM" id="SSF51679">
    <property type="entry name" value="Bacterial luciferase-like"/>
    <property type="match status" value="1"/>
</dbReference>
<dbReference type="InterPro" id="IPR051260">
    <property type="entry name" value="Diverse_substr_monoxygenases"/>
</dbReference>
<evidence type="ECO:0000256" key="4">
    <source>
        <dbReference type="ARBA" id="ARBA00023033"/>
    </source>
</evidence>
<dbReference type="PANTHER" id="PTHR30011">
    <property type="entry name" value="ALKANESULFONATE MONOOXYGENASE-RELATED"/>
    <property type="match status" value="1"/>
</dbReference>
<keyword evidence="4" id="KW-0503">Monooxygenase</keyword>
<evidence type="ECO:0000256" key="1">
    <source>
        <dbReference type="ARBA" id="ARBA00022630"/>
    </source>
</evidence>
<organism evidence="8 9">
    <name type="scientific">Streptomyces milbemycinicus</name>
    <dbReference type="NCBI Taxonomy" id="476552"/>
    <lineage>
        <taxon>Bacteria</taxon>
        <taxon>Bacillati</taxon>
        <taxon>Actinomycetota</taxon>
        <taxon>Actinomycetes</taxon>
        <taxon>Kitasatosporales</taxon>
        <taxon>Streptomycetaceae</taxon>
        <taxon>Streptomyces</taxon>
    </lineage>
</organism>
<keyword evidence="3" id="KW-0560">Oxidoreductase</keyword>
<sequence>MAESQPPAVAHPRGTRPAPRPRLLHLAAAVDGTGQYQAPYFVELARLAERGMLDFITLDDSLGPPGEGQGRLDALAVLSRVAPDTGRIGLVPTVTTTHTEPFHLSCAVATLDWVSRGRAGWRAEVSATEAEARLIGRRTAAPAEELWAEAGEVADVTARLWDSWEDDAEIRDVATGRFVDRDKLHYVDFESARFSVRGPSIVPRPPQGHPVVVVDATDPVARRTAARHADVAYVRAATPKAAGAIRDELRRRAVAYGRDEDALTVLAALAVDLCEGEPASELPPPVGPLAARADGLPLYHGGPVDLAELIARWHQAGAVDGFHVTPVVPRLDLERFVNGTVALLQHRGLFRTFYPGTTLRDHLGLTRPANQYAQPNAQPHAQPREAVR</sequence>
<dbReference type="Proteomes" id="UP001620295">
    <property type="component" value="Unassembled WGS sequence"/>
</dbReference>
<accession>A0ABW8LRA9</accession>
<evidence type="ECO:0000256" key="6">
    <source>
        <dbReference type="SAM" id="MobiDB-lite"/>
    </source>
</evidence>
<comment type="caution">
    <text evidence="8">The sequence shown here is derived from an EMBL/GenBank/DDBJ whole genome shotgun (WGS) entry which is preliminary data.</text>
</comment>
<feature type="region of interest" description="Disordered" evidence="6">
    <location>
        <begin position="369"/>
        <end position="388"/>
    </location>
</feature>
<dbReference type="PANTHER" id="PTHR30011:SF16">
    <property type="entry name" value="C2H2 FINGER DOMAIN TRANSCRIPTION FACTOR (EUROFUNG)-RELATED"/>
    <property type="match status" value="1"/>
</dbReference>
<reference evidence="8 9" key="1">
    <citation type="submission" date="2024-11" db="EMBL/GenBank/DDBJ databases">
        <title>The Natural Products Discovery Center: Release of the First 8490 Sequenced Strains for Exploring Actinobacteria Biosynthetic Diversity.</title>
        <authorList>
            <person name="Kalkreuter E."/>
            <person name="Kautsar S.A."/>
            <person name="Yang D."/>
            <person name="Bader C.D."/>
            <person name="Teijaro C.N."/>
            <person name="Fluegel L."/>
            <person name="Davis C.M."/>
            <person name="Simpson J.R."/>
            <person name="Lauterbach L."/>
            <person name="Steele A.D."/>
            <person name="Gui C."/>
            <person name="Meng S."/>
            <person name="Li G."/>
            <person name="Viehrig K."/>
            <person name="Ye F."/>
            <person name="Su P."/>
            <person name="Kiefer A.F."/>
            <person name="Nichols A."/>
            <person name="Cepeda A.J."/>
            <person name="Yan W."/>
            <person name="Fan B."/>
            <person name="Jiang Y."/>
            <person name="Adhikari A."/>
            <person name="Zheng C.-J."/>
            <person name="Schuster L."/>
            <person name="Cowan T.M."/>
            <person name="Smanski M.J."/>
            <person name="Chevrette M.G."/>
            <person name="De Carvalho L.P.S."/>
            <person name="Shen B."/>
        </authorList>
    </citation>
    <scope>NUCLEOTIDE SEQUENCE [LARGE SCALE GENOMIC DNA]</scope>
    <source>
        <strain evidence="8 9">NPDC020863</strain>
    </source>
</reference>
<keyword evidence="9" id="KW-1185">Reference proteome</keyword>
<dbReference type="InterPro" id="IPR036661">
    <property type="entry name" value="Luciferase-like_sf"/>
</dbReference>
<dbReference type="PIRSF" id="PIRSF000337">
    <property type="entry name" value="NTA_MOA"/>
    <property type="match status" value="1"/>
</dbReference>
<evidence type="ECO:0000256" key="2">
    <source>
        <dbReference type="ARBA" id="ARBA00022643"/>
    </source>
</evidence>
<dbReference type="Gene3D" id="3.20.20.30">
    <property type="entry name" value="Luciferase-like domain"/>
    <property type="match status" value="1"/>
</dbReference>
<protein>
    <submittedName>
        <fullName evidence="8">LLM class flavin-dependent oxidoreductase</fullName>
    </submittedName>
</protein>
<feature type="compositionally biased region" description="Polar residues" evidence="6">
    <location>
        <begin position="369"/>
        <end position="379"/>
    </location>
</feature>
<keyword evidence="2" id="KW-0288">FMN</keyword>
<evidence type="ECO:0000256" key="3">
    <source>
        <dbReference type="ARBA" id="ARBA00023002"/>
    </source>
</evidence>
<evidence type="ECO:0000313" key="8">
    <source>
        <dbReference type="EMBL" id="MFK4268448.1"/>
    </source>
</evidence>
<dbReference type="EMBL" id="JBJDQH010000009">
    <property type="protein sequence ID" value="MFK4268448.1"/>
    <property type="molecule type" value="Genomic_DNA"/>
</dbReference>
<dbReference type="InterPro" id="IPR016215">
    <property type="entry name" value="NTA_MOA"/>
</dbReference>
<gene>
    <name evidence="8" type="ORF">ACI2L5_26390</name>
</gene>
<feature type="domain" description="Luciferase-like" evidence="7">
    <location>
        <begin position="33"/>
        <end position="271"/>
    </location>
</feature>
<name>A0ABW8LRA9_9ACTN</name>
<feature type="region of interest" description="Disordered" evidence="6">
    <location>
        <begin position="1"/>
        <end position="20"/>
    </location>
</feature>
<comment type="similarity">
    <text evidence="5">Belongs to the NtaA/SnaA/DszA monooxygenase family.</text>
</comment>
<proteinExistence type="inferred from homology"/>
<dbReference type="RefSeq" id="WP_404747269.1">
    <property type="nucleotide sequence ID" value="NZ_JBJDQH010000009.1"/>
</dbReference>